<feature type="region of interest" description="Disordered" evidence="1">
    <location>
        <begin position="77"/>
        <end position="112"/>
    </location>
</feature>
<dbReference type="EMBL" id="JANPWB010000012">
    <property type="protein sequence ID" value="KAJ1116664.1"/>
    <property type="molecule type" value="Genomic_DNA"/>
</dbReference>
<evidence type="ECO:0000313" key="2">
    <source>
        <dbReference type="EMBL" id="KAJ1116664.1"/>
    </source>
</evidence>
<keyword evidence="3" id="KW-1185">Reference proteome</keyword>
<name>A0AAV7NNJ7_PLEWA</name>
<evidence type="ECO:0000313" key="3">
    <source>
        <dbReference type="Proteomes" id="UP001066276"/>
    </source>
</evidence>
<dbReference type="AlphaFoldDB" id="A0AAV7NNJ7"/>
<feature type="compositionally biased region" description="Polar residues" evidence="1">
    <location>
        <begin position="102"/>
        <end position="112"/>
    </location>
</feature>
<evidence type="ECO:0000256" key="1">
    <source>
        <dbReference type="SAM" id="MobiDB-lite"/>
    </source>
</evidence>
<gene>
    <name evidence="2" type="ORF">NDU88_004870</name>
</gene>
<dbReference type="Proteomes" id="UP001066276">
    <property type="component" value="Chromosome 8"/>
</dbReference>
<feature type="compositionally biased region" description="Basic and acidic residues" evidence="1">
    <location>
        <begin position="89"/>
        <end position="101"/>
    </location>
</feature>
<proteinExistence type="predicted"/>
<accession>A0AAV7NNJ7</accession>
<protein>
    <submittedName>
        <fullName evidence="2">Uncharacterized protein</fullName>
    </submittedName>
</protein>
<organism evidence="2 3">
    <name type="scientific">Pleurodeles waltl</name>
    <name type="common">Iberian ribbed newt</name>
    <dbReference type="NCBI Taxonomy" id="8319"/>
    <lineage>
        <taxon>Eukaryota</taxon>
        <taxon>Metazoa</taxon>
        <taxon>Chordata</taxon>
        <taxon>Craniata</taxon>
        <taxon>Vertebrata</taxon>
        <taxon>Euteleostomi</taxon>
        <taxon>Amphibia</taxon>
        <taxon>Batrachia</taxon>
        <taxon>Caudata</taxon>
        <taxon>Salamandroidea</taxon>
        <taxon>Salamandridae</taxon>
        <taxon>Pleurodelinae</taxon>
        <taxon>Pleurodeles</taxon>
    </lineage>
</organism>
<sequence length="112" mass="12981">MDERKLPQAQLRQDGAHLLRKFHLSLGRLLVAHIPQRTPCTDRECPQLRNHPRLLPIHDPPGKLCCLLLLAHTPQTPEDLQMDPSRLLQDSHPRLSHEQARLRQSSLLRHLN</sequence>
<comment type="caution">
    <text evidence="2">The sequence shown here is derived from an EMBL/GenBank/DDBJ whole genome shotgun (WGS) entry which is preliminary data.</text>
</comment>
<reference evidence="2" key="1">
    <citation type="journal article" date="2022" name="bioRxiv">
        <title>Sequencing and chromosome-scale assembly of the giantPleurodeles waltlgenome.</title>
        <authorList>
            <person name="Brown T."/>
            <person name="Elewa A."/>
            <person name="Iarovenko S."/>
            <person name="Subramanian E."/>
            <person name="Araus A.J."/>
            <person name="Petzold A."/>
            <person name="Susuki M."/>
            <person name="Suzuki K.-i.T."/>
            <person name="Hayashi T."/>
            <person name="Toyoda A."/>
            <person name="Oliveira C."/>
            <person name="Osipova E."/>
            <person name="Leigh N.D."/>
            <person name="Simon A."/>
            <person name="Yun M.H."/>
        </authorList>
    </citation>
    <scope>NUCLEOTIDE SEQUENCE</scope>
    <source>
        <strain evidence="2">20211129_DDA</strain>
        <tissue evidence="2">Liver</tissue>
    </source>
</reference>